<feature type="transmembrane region" description="Helical" evidence="1">
    <location>
        <begin position="177"/>
        <end position="201"/>
    </location>
</feature>
<protein>
    <submittedName>
        <fullName evidence="2">DUF368 domain-containing protein</fullName>
    </submittedName>
</protein>
<keyword evidence="1" id="KW-1133">Transmembrane helix</keyword>
<keyword evidence="1" id="KW-0472">Membrane</keyword>
<feature type="transmembrane region" description="Helical" evidence="1">
    <location>
        <begin position="93"/>
        <end position="113"/>
    </location>
</feature>
<proteinExistence type="predicted"/>
<dbReference type="PANTHER" id="PTHR37308:SF1">
    <property type="entry name" value="POLYPRENYL-PHOSPHATE TRANSPORTER"/>
    <property type="match status" value="1"/>
</dbReference>
<evidence type="ECO:0000256" key="1">
    <source>
        <dbReference type="SAM" id="Phobius"/>
    </source>
</evidence>
<feature type="transmembrane region" description="Helical" evidence="1">
    <location>
        <begin position="208"/>
        <end position="226"/>
    </location>
</feature>
<feature type="transmembrane region" description="Helical" evidence="1">
    <location>
        <begin position="232"/>
        <end position="254"/>
    </location>
</feature>
<evidence type="ECO:0000313" key="3">
    <source>
        <dbReference type="Proteomes" id="UP000319894"/>
    </source>
</evidence>
<dbReference type="InterPro" id="IPR007163">
    <property type="entry name" value="VCA0040-like"/>
</dbReference>
<feature type="transmembrane region" description="Helical" evidence="1">
    <location>
        <begin position="119"/>
        <end position="138"/>
    </location>
</feature>
<name>A0A554N7M2_9EURY</name>
<keyword evidence="1" id="KW-0812">Transmembrane</keyword>
<dbReference type="AlphaFoldDB" id="A0A554N7M2"/>
<dbReference type="RefSeq" id="WP_144262582.1">
    <property type="nucleotide sequence ID" value="NZ_QMDX01000008.1"/>
</dbReference>
<feature type="transmembrane region" description="Helical" evidence="1">
    <location>
        <begin position="150"/>
        <end position="171"/>
    </location>
</feature>
<gene>
    <name evidence="2" type="ORF">DP107_12955</name>
</gene>
<keyword evidence="3" id="KW-1185">Reference proteome</keyword>
<feature type="transmembrane region" description="Helical" evidence="1">
    <location>
        <begin position="296"/>
        <end position="316"/>
    </location>
</feature>
<dbReference type="InParanoid" id="A0A554N7M2"/>
<comment type="caution">
    <text evidence="2">The sequence shown here is derived from an EMBL/GenBank/DDBJ whole genome shotgun (WGS) entry which is preliminary data.</text>
</comment>
<organism evidence="2 3">
    <name type="scientific">Haloglomus irregulare</name>
    <dbReference type="NCBI Taxonomy" id="2234134"/>
    <lineage>
        <taxon>Archaea</taxon>
        <taxon>Methanobacteriati</taxon>
        <taxon>Methanobacteriota</taxon>
        <taxon>Stenosarchaea group</taxon>
        <taxon>Halobacteria</taxon>
        <taxon>Halobacteriales</taxon>
        <taxon>Natronomonadaceae</taxon>
        <taxon>Haloglomus</taxon>
    </lineage>
</organism>
<dbReference type="Proteomes" id="UP000319894">
    <property type="component" value="Unassembled WGS sequence"/>
</dbReference>
<dbReference type="EMBL" id="QMDX01000008">
    <property type="protein sequence ID" value="TSD13395.1"/>
    <property type="molecule type" value="Genomic_DNA"/>
</dbReference>
<dbReference type="OrthoDB" id="313161at2157"/>
<dbReference type="Pfam" id="PF04018">
    <property type="entry name" value="VCA0040-like"/>
    <property type="match status" value="1"/>
</dbReference>
<sequence length="325" mass="32636">MGESDSRPTETTGSGIAVPWWLSVYLKGAAMGAADTVPGVSGGTVALIVGIYERLVTAITELDPLAVFLLADVHTSAGRAALVTRLREMEVPFLLALGGGIVTAVVTLSRLLAVALARFPALTFAFFFGLIAASAVVLYGEVDVGTPRRVAVAVGGVVAAFILTGPIAAALPSTLPVVFLAGSVAVSAMVLPGISGSFLLLVLGQYEFMIGTLGTFVDAALALATGGARADLVGPGAVVVTFCAGAVVGLLTVAHAIRWALDHYRAATLTLLVSLMIGALRLPAMRIAGSVATPSMSVVIGLLAAGSAGAALVLGLDRATADMGL</sequence>
<reference evidence="2 3" key="1">
    <citation type="submission" date="2018-06" db="EMBL/GenBank/DDBJ databases">
        <title>Natronomonas sp. F16-60 a new haloarchaeon isolated from a solar saltern of Isla Cristina, Huelva, Spain.</title>
        <authorList>
            <person name="Duran-Viseras A."/>
            <person name="Sanchez-Porro C."/>
            <person name="Ventosa A."/>
        </authorList>
    </citation>
    <scope>NUCLEOTIDE SEQUENCE [LARGE SCALE GENOMIC DNA]</scope>
    <source>
        <strain evidence="2 3">F16-60</strain>
    </source>
</reference>
<dbReference type="PANTHER" id="PTHR37308">
    <property type="entry name" value="INTEGRAL MEMBRANE PROTEIN"/>
    <property type="match status" value="1"/>
</dbReference>
<evidence type="ECO:0000313" key="2">
    <source>
        <dbReference type="EMBL" id="TSD13395.1"/>
    </source>
</evidence>
<accession>A0A554N7M2</accession>
<feature type="transmembrane region" description="Helical" evidence="1">
    <location>
        <begin position="266"/>
        <end position="284"/>
    </location>
</feature>